<gene>
    <name evidence="1" type="ORF">SCABRO_00689</name>
</gene>
<comment type="caution">
    <text evidence="1">The sequence shown here is derived from an EMBL/GenBank/DDBJ whole genome shotgun (WGS) entry which is preliminary data.</text>
</comment>
<dbReference type="EMBL" id="JRYO01000051">
    <property type="protein sequence ID" value="KHE93554.1"/>
    <property type="molecule type" value="Genomic_DNA"/>
</dbReference>
<proteinExistence type="predicted"/>
<reference evidence="1 2" key="1">
    <citation type="submission" date="2014-10" db="EMBL/GenBank/DDBJ databases">
        <title>Draft genome of anammox bacterium scalindua brodae, obtained using differential coverage binning of sequence data from two enrichment reactors.</title>
        <authorList>
            <person name="Speth D.R."/>
            <person name="Russ L."/>
            <person name="Kartal B."/>
            <person name="Op den Camp H.J."/>
            <person name="Dutilh B.E."/>
            <person name="Jetten M.S."/>
        </authorList>
    </citation>
    <scope>NUCLEOTIDE SEQUENCE [LARGE SCALE GENOMIC DNA]</scope>
    <source>
        <strain evidence="1">RU1</strain>
    </source>
</reference>
<dbReference type="Proteomes" id="UP000030652">
    <property type="component" value="Unassembled WGS sequence"/>
</dbReference>
<organism evidence="1 2">
    <name type="scientific">Candidatus Scalindua brodae</name>
    <dbReference type="NCBI Taxonomy" id="237368"/>
    <lineage>
        <taxon>Bacteria</taxon>
        <taxon>Pseudomonadati</taxon>
        <taxon>Planctomycetota</taxon>
        <taxon>Candidatus Brocadiia</taxon>
        <taxon>Candidatus Brocadiales</taxon>
        <taxon>Candidatus Scalinduaceae</taxon>
        <taxon>Candidatus Scalindua</taxon>
    </lineage>
</organism>
<sequence length="44" mass="5181">MLKLSEVLQNSKLTKSNIIQKLKEMDEINKQVNEYLDEKTKSNN</sequence>
<accession>A0A0B0ELS1</accession>
<protein>
    <submittedName>
        <fullName evidence="1">Uncharacterized protein</fullName>
    </submittedName>
</protein>
<evidence type="ECO:0000313" key="1">
    <source>
        <dbReference type="EMBL" id="KHE93554.1"/>
    </source>
</evidence>
<name>A0A0B0ELS1_9BACT</name>
<evidence type="ECO:0000313" key="2">
    <source>
        <dbReference type="Proteomes" id="UP000030652"/>
    </source>
</evidence>
<dbReference type="AlphaFoldDB" id="A0A0B0ELS1"/>